<feature type="domain" description="Aminotransferase class V" evidence="3">
    <location>
        <begin position="113"/>
        <end position="287"/>
    </location>
</feature>
<reference evidence="5" key="1">
    <citation type="journal article" date="2015" name="Genome Announc.">
        <title>Draft genome sequence of the cellulolytic fungus Chaetomium globosum.</title>
        <authorList>
            <person name="Cuomo C.A."/>
            <person name="Untereiner W.A."/>
            <person name="Ma L.-J."/>
            <person name="Grabherr M."/>
            <person name="Birren B.W."/>
        </authorList>
    </citation>
    <scope>NUCLEOTIDE SEQUENCE [LARGE SCALE GENOMIC DNA]</scope>
    <source>
        <strain evidence="5">ATCC 6205 / CBS 148.51 / DSM 1962 / NBRC 6347 / NRRL 1970</strain>
    </source>
</reference>
<dbReference type="STRING" id="306901.Q2GZ43"/>
<accession>Q2GZ43</accession>
<proteinExistence type="predicted"/>
<dbReference type="RefSeq" id="XP_001224417.1">
    <property type="nucleotide sequence ID" value="XM_001224416.1"/>
</dbReference>
<evidence type="ECO:0000313" key="5">
    <source>
        <dbReference type="Proteomes" id="UP000001056"/>
    </source>
</evidence>
<feature type="region of interest" description="Disordered" evidence="2">
    <location>
        <begin position="56"/>
        <end position="75"/>
    </location>
</feature>
<dbReference type="SUPFAM" id="SSF53383">
    <property type="entry name" value="PLP-dependent transferases"/>
    <property type="match status" value="1"/>
</dbReference>
<protein>
    <recommendedName>
        <fullName evidence="3">Aminotransferase class V domain-containing protein</fullName>
    </recommendedName>
</protein>
<organism evidence="4 5">
    <name type="scientific">Chaetomium globosum (strain ATCC 6205 / CBS 148.51 / DSM 1962 / NBRC 6347 / NRRL 1970)</name>
    <name type="common">Soil fungus</name>
    <dbReference type="NCBI Taxonomy" id="306901"/>
    <lineage>
        <taxon>Eukaryota</taxon>
        <taxon>Fungi</taxon>
        <taxon>Dikarya</taxon>
        <taxon>Ascomycota</taxon>
        <taxon>Pezizomycotina</taxon>
        <taxon>Sordariomycetes</taxon>
        <taxon>Sordariomycetidae</taxon>
        <taxon>Sordariales</taxon>
        <taxon>Chaetomiaceae</taxon>
        <taxon>Chaetomium</taxon>
    </lineage>
</organism>
<dbReference type="OMA" id="EFAHHDG"/>
<dbReference type="InterPro" id="IPR015421">
    <property type="entry name" value="PyrdxlP-dep_Trfase_major"/>
</dbReference>
<feature type="region of interest" description="Disordered" evidence="2">
    <location>
        <begin position="1"/>
        <end position="27"/>
    </location>
</feature>
<dbReference type="PANTHER" id="PTHR43092">
    <property type="entry name" value="L-CYSTEINE DESULFHYDRASE"/>
    <property type="match status" value="1"/>
</dbReference>
<dbReference type="OrthoDB" id="5978656at2759"/>
<dbReference type="Proteomes" id="UP000001056">
    <property type="component" value="Unassembled WGS sequence"/>
</dbReference>
<name>Q2GZ43_CHAGB</name>
<dbReference type="HOGENOM" id="CLU_003433_3_0_1"/>
<dbReference type="InParanoid" id="Q2GZ43"/>
<evidence type="ECO:0000313" key="4">
    <source>
        <dbReference type="EMBL" id="EAQ88584.1"/>
    </source>
</evidence>
<dbReference type="InterPro" id="IPR000192">
    <property type="entry name" value="Aminotrans_V_dom"/>
</dbReference>
<keyword evidence="5" id="KW-1185">Reference proteome</keyword>
<sequence length="480" mass="52611">MAPTQVELPLRAKAQADGDASQAESKLSGPVAFGHALRDEQFLFEPSYRNLNHGSFGTIPRPIPNPPSGTTSSLRGIRPRTASIRVRLPHPSSTGSRVRHRPAYVNDPPLRPVVFVSNANLWGVNTVLRNLAWHADGRDEILYFDTLYGGCAKTVDYVVEDRAGKVAGRCIPLGYPCEDAEVVARLVGAVEAAVEEGKRPRVCVFDVVSSLPGVRFPFEAVTAACRERGLLSLIDGAQGVGMVDIDLGKVDPDFFVSNCHKWLHVPRGCAVFYVPLRNQGMIRSTVPTSHGFVSSAGVKRPNPLPPSNKSEFVTAFEFVGTLDNSPYLCVKESIKWREEVLGGEARIRDALTALAREGGKRVAEILGTEVMDNASQSLTRCSMVNVALPLAVQPEDGKALEGELASLPSFPQSDAGTITHWMLRKLLDDHNTFIALYIYGGRWWARLSAQVYLELEDFEWAGETLKSVCERVVKGEYKQE</sequence>
<dbReference type="GeneID" id="4391934"/>
<evidence type="ECO:0000256" key="1">
    <source>
        <dbReference type="ARBA" id="ARBA00022898"/>
    </source>
</evidence>
<keyword evidence="1" id="KW-0663">Pyridoxal phosphate</keyword>
<gene>
    <name evidence="4" type="ORF">CHGG_05203</name>
</gene>
<evidence type="ECO:0000256" key="2">
    <source>
        <dbReference type="SAM" id="MobiDB-lite"/>
    </source>
</evidence>
<dbReference type="EMBL" id="CH408032">
    <property type="protein sequence ID" value="EAQ88584.1"/>
    <property type="molecule type" value="Genomic_DNA"/>
</dbReference>
<dbReference type="eggNOG" id="KOG1549">
    <property type="taxonomic scope" value="Eukaryota"/>
</dbReference>
<evidence type="ECO:0000259" key="3">
    <source>
        <dbReference type="Pfam" id="PF00266"/>
    </source>
</evidence>
<dbReference type="VEuPathDB" id="FungiDB:CHGG_05203"/>
<dbReference type="Gene3D" id="3.40.640.10">
    <property type="entry name" value="Type I PLP-dependent aspartate aminotransferase-like (Major domain)"/>
    <property type="match status" value="1"/>
</dbReference>
<dbReference type="Pfam" id="PF00266">
    <property type="entry name" value="Aminotran_5"/>
    <property type="match status" value="1"/>
</dbReference>
<dbReference type="PANTHER" id="PTHR43092:SF2">
    <property type="entry name" value="HERCYNYLCYSTEINE SULFOXIDE LYASE"/>
    <property type="match status" value="1"/>
</dbReference>
<dbReference type="AlphaFoldDB" id="Q2GZ43"/>
<dbReference type="InterPro" id="IPR015424">
    <property type="entry name" value="PyrdxlP-dep_Trfase"/>
</dbReference>